<dbReference type="SUPFAM" id="SSF55874">
    <property type="entry name" value="ATPase domain of HSP90 chaperone/DNA topoisomerase II/histidine kinase"/>
    <property type="match status" value="1"/>
</dbReference>
<dbReference type="Proteomes" id="UP000655759">
    <property type="component" value="Unassembled WGS sequence"/>
</dbReference>
<dbReference type="PROSITE" id="PS50109">
    <property type="entry name" value="HIS_KIN"/>
    <property type="match status" value="1"/>
</dbReference>
<feature type="domain" description="Histidine kinase" evidence="7">
    <location>
        <begin position="96"/>
        <end position="299"/>
    </location>
</feature>
<gene>
    <name evidence="8" type="ORF">NUZ5A_50331</name>
</gene>
<evidence type="ECO:0000256" key="4">
    <source>
        <dbReference type="ARBA" id="ARBA00022777"/>
    </source>
</evidence>
<dbReference type="PANTHER" id="PTHR43065:SF10">
    <property type="entry name" value="PEROXIDE STRESS-ACTIVATED HISTIDINE KINASE MAK3"/>
    <property type="match status" value="1"/>
</dbReference>
<keyword evidence="2 8" id="KW-0808">Transferase</keyword>
<keyword evidence="3" id="KW-0547">Nucleotide-binding</keyword>
<dbReference type="EC" id="2.7.13.3" evidence="8"/>
<organism evidence="8 9">
    <name type="scientific">Candidatus Nitrosotenuis uzonensis</name>
    <dbReference type="NCBI Taxonomy" id="1407055"/>
    <lineage>
        <taxon>Archaea</taxon>
        <taxon>Nitrososphaerota</taxon>
        <taxon>Candidatus Nitrosotenuis</taxon>
    </lineage>
</organism>
<dbReference type="InterPro" id="IPR005467">
    <property type="entry name" value="His_kinase_dom"/>
</dbReference>
<keyword evidence="4 8" id="KW-0418">Kinase</keyword>
<dbReference type="AlphaFoldDB" id="A0A812F225"/>
<evidence type="ECO:0000313" key="9">
    <source>
        <dbReference type="Proteomes" id="UP000655759"/>
    </source>
</evidence>
<dbReference type="Pfam" id="PF00512">
    <property type="entry name" value="HisKA"/>
    <property type="match status" value="1"/>
</dbReference>
<protein>
    <submittedName>
        <fullName evidence="8">Putative Histidine kinase</fullName>
        <ecNumber evidence="8">2.7.13.3</ecNumber>
    </submittedName>
</protein>
<dbReference type="EMBL" id="CAJNAQ010000005">
    <property type="protein sequence ID" value="CAE6494879.1"/>
    <property type="molecule type" value="Genomic_DNA"/>
</dbReference>
<dbReference type="InterPro" id="IPR004358">
    <property type="entry name" value="Sig_transdc_His_kin-like_C"/>
</dbReference>
<keyword evidence="6" id="KW-0902">Two-component regulatory system</keyword>
<dbReference type="InterPro" id="IPR036890">
    <property type="entry name" value="HATPase_C_sf"/>
</dbReference>
<dbReference type="GO" id="GO:0000155">
    <property type="term" value="F:phosphorelay sensor kinase activity"/>
    <property type="evidence" value="ECO:0007669"/>
    <property type="project" value="InterPro"/>
</dbReference>
<dbReference type="CDD" id="cd00082">
    <property type="entry name" value="HisKA"/>
    <property type="match status" value="1"/>
</dbReference>
<dbReference type="GO" id="GO:0005524">
    <property type="term" value="F:ATP binding"/>
    <property type="evidence" value="ECO:0007669"/>
    <property type="project" value="UniProtKB-KW"/>
</dbReference>
<keyword evidence="5" id="KW-0067">ATP-binding</keyword>
<accession>A0A812F225</accession>
<dbReference type="Gene3D" id="3.30.70.3090">
    <property type="entry name" value="ORF SCO4226, nickel-binding ferredoxin-like monomer"/>
    <property type="match status" value="1"/>
</dbReference>
<dbReference type="Gene3D" id="1.10.287.130">
    <property type="match status" value="1"/>
</dbReference>
<dbReference type="SMART" id="SM00388">
    <property type="entry name" value="HisKA"/>
    <property type="match status" value="1"/>
</dbReference>
<sequence length="314" mass="35095">MGIFIDGHHVNETLLAKAKEQANKELGMDIATLSMLYNPKDQELYCIIDAPDEKTIQRYHAELGLDCDFITPVEHIHTKAVQNAERLKAIGELSARLAHDLRNPLSVIKNTVEIMEHKQRLSIEDRIVYFGRLHRAIDRISHQIEDVLDFVRPINLTLQNNLVNEIIASAIEKITVPDLVKINTPANYVHVVCDFTRMEVAITNLLMNAIQAMNNAGQVDVILTENQKQAVIQIRDRGCGIPQEIMPNIFEPLFTTKQEGTGLGLASCKKIIEQHGGTIEVSSVVGKGTTFTITLPKQSIHLETQINEKSEVAA</sequence>
<evidence type="ECO:0000256" key="6">
    <source>
        <dbReference type="ARBA" id="ARBA00023012"/>
    </source>
</evidence>
<dbReference type="InterPro" id="IPR003661">
    <property type="entry name" value="HisK_dim/P_dom"/>
</dbReference>
<name>A0A812F225_9ARCH</name>
<evidence type="ECO:0000256" key="3">
    <source>
        <dbReference type="ARBA" id="ARBA00022741"/>
    </source>
</evidence>
<dbReference type="Gene3D" id="3.30.565.10">
    <property type="entry name" value="Histidine kinase-like ATPase, C-terminal domain"/>
    <property type="match status" value="1"/>
</dbReference>
<evidence type="ECO:0000313" key="8">
    <source>
        <dbReference type="EMBL" id="CAE6494879.1"/>
    </source>
</evidence>
<evidence type="ECO:0000256" key="1">
    <source>
        <dbReference type="ARBA" id="ARBA00022553"/>
    </source>
</evidence>
<dbReference type="InterPro" id="IPR003594">
    <property type="entry name" value="HATPase_dom"/>
</dbReference>
<dbReference type="SMART" id="SM00387">
    <property type="entry name" value="HATPase_c"/>
    <property type="match status" value="1"/>
</dbReference>
<keyword evidence="1" id="KW-0597">Phosphoprotein</keyword>
<comment type="caution">
    <text evidence="8">The sequence shown here is derived from an EMBL/GenBank/DDBJ whole genome shotgun (WGS) entry which is preliminary data.</text>
</comment>
<dbReference type="PRINTS" id="PR00344">
    <property type="entry name" value="BCTRLSENSOR"/>
</dbReference>
<proteinExistence type="predicted"/>
<dbReference type="PANTHER" id="PTHR43065">
    <property type="entry name" value="SENSOR HISTIDINE KINASE"/>
    <property type="match status" value="1"/>
</dbReference>
<dbReference type="Pfam" id="PF02518">
    <property type="entry name" value="HATPase_c"/>
    <property type="match status" value="1"/>
</dbReference>
<dbReference type="SUPFAM" id="SSF47384">
    <property type="entry name" value="Homodimeric domain of signal transducing histidine kinase"/>
    <property type="match status" value="1"/>
</dbReference>
<dbReference type="RefSeq" id="WP_205099266.1">
    <property type="nucleotide sequence ID" value="NZ_CAJNAQ010000005.1"/>
</dbReference>
<dbReference type="InterPro" id="IPR036097">
    <property type="entry name" value="HisK_dim/P_sf"/>
</dbReference>
<evidence type="ECO:0000256" key="5">
    <source>
        <dbReference type="ARBA" id="ARBA00022840"/>
    </source>
</evidence>
<dbReference type="InterPro" id="IPR042557">
    <property type="entry name" value="SCO4226"/>
</dbReference>
<evidence type="ECO:0000256" key="2">
    <source>
        <dbReference type="ARBA" id="ARBA00022679"/>
    </source>
</evidence>
<reference evidence="8" key="1">
    <citation type="submission" date="2021-02" db="EMBL/GenBank/DDBJ databases">
        <authorList>
            <person name="Han P."/>
        </authorList>
    </citation>
    <scope>NUCLEOTIDE SEQUENCE</scope>
    <source>
        <strain evidence="8">Candidatus Nitrosotenuis uzonensis 5A</strain>
    </source>
</reference>
<evidence type="ECO:0000259" key="7">
    <source>
        <dbReference type="PROSITE" id="PS50109"/>
    </source>
</evidence>